<comment type="subcellular location">
    <subcellularLocation>
        <location evidence="2">Cell membrane</location>
        <topology evidence="2">Multi-pass membrane protein</topology>
    </subcellularLocation>
</comment>
<dbReference type="PROSITE" id="PS50113">
    <property type="entry name" value="PAC"/>
    <property type="match status" value="2"/>
</dbReference>
<dbReference type="InterPro" id="IPR029151">
    <property type="entry name" value="Sensor-like_sf"/>
</dbReference>
<dbReference type="Pfam" id="PF13426">
    <property type="entry name" value="PAS_9"/>
    <property type="match status" value="2"/>
</dbReference>
<evidence type="ECO:0000259" key="20">
    <source>
        <dbReference type="PROSITE" id="PS50113"/>
    </source>
</evidence>
<dbReference type="PROSITE" id="PS50109">
    <property type="entry name" value="HIS_KIN"/>
    <property type="match status" value="1"/>
</dbReference>
<keyword evidence="10" id="KW-0067">ATP-binding</keyword>
<keyword evidence="12" id="KW-0902">Two-component regulatory system</keyword>
<dbReference type="SUPFAM" id="SSF52172">
    <property type="entry name" value="CheY-like"/>
    <property type="match status" value="1"/>
</dbReference>
<evidence type="ECO:0000256" key="9">
    <source>
        <dbReference type="ARBA" id="ARBA00022777"/>
    </source>
</evidence>
<dbReference type="Pfam" id="PF00512">
    <property type="entry name" value="HisKA"/>
    <property type="match status" value="1"/>
</dbReference>
<dbReference type="Pfam" id="PF02518">
    <property type="entry name" value="HATPase_c"/>
    <property type="match status" value="1"/>
</dbReference>
<accession>A0A915XKE2</accession>
<dbReference type="CDD" id="cd16922">
    <property type="entry name" value="HATPase_EvgS-ArcB-TorS-like"/>
    <property type="match status" value="1"/>
</dbReference>
<keyword evidence="5 14" id="KW-0597">Phosphoprotein</keyword>
<dbReference type="FunFam" id="3.30.565.10:FF:000010">
    <property type="entry name" value="Sensor histidine kinase RcsC"/>
    <property type="match status" value="1"/>
</dbReference>
<dbReference type="InterPro" id="IPR035965">
    <property type="entry name" value="PAS-like_dom_sf"/>
</dbReference>
<evidence type="ECO:0000256" key="13">
    <source>
        <dbReference type="PROSITE-ProRule" id="PRU00110"/>
    </source>
</evidence>
<dbReference type="SUPFAM" id="SSF55874">
    <property type="entry name" value="ATPase domain of HSP90 chaperone/DNA topoisomerase II/histidine kinase"/>
    <property type="match status" value="1"/>
</dbReference>
<evidence type="ECO:0000259" key="19">
    <source>
        <dbReference type="PROSITE" id="PS50112"/>
    </source>
</evidence>
<dbReference type="GO" id="GO:0005524">
    <property type="term" value="F:ATP binding"/>
    <property type="evidence" value="ECO:0007669"/>
    <property type="project" value="UniProtKB-KW"/>
</dbReference>
<feature type="domain" description="HPt" evidence="21">
    <location>
        <begin position="1042"/>
        <end position="1136"/>
    </location>
</feature>
<gene>
    <name evidence="22" type="ORF">GF1_14640</name>
</gene>
<dbReference type="PANTHER" id="PTHR45339">
    <property type="entry name" value="HYBRID SIGNAL TRANSDUCTION HISTIDINE KINASE J"/>
    <property type="match status" value="1"/>
</dbReference>
<dbReference type="SMART" id="SM00086">
    <property type="entry name" value="PAC"/>
    <property type="match status" value="2"/>
</dbReference>
<dbReference type="SUPFAM" id="SSF55785">
    <property type="entry name" value="PYP-like sensor domain (PAS domain)"/>
    <property type="match status" value="2"/>
</dbReference>
<evidence type="ECO:0000256" key="11">
    <source>
        <dbReference type="ARBA" id="ARBA00022989"/>
    </source>
</evidence>
<dbReference type="InterPro" id="IPR000014">
    <property type="entry name" value="PAS"/>
</dbReference>
<keyword evidence="7 16" id="KW-0812">Transmembrane</keyword>
<dbReference type="Gene3D" id="1.10.287.130">
    <property type="match status" value="1"/>
</dbReference>
<dbReference type="InterPro" id="IPR000700">
    <property type="entry name" value="PAS-assoc_C"/>
</dbReference>
<dbReference type="Gene3D" id="3.30.565.10">
    <property type="entry name" value="Histidine kinase-like ATPase, C-terminal domain"/>
    <property type="match status" value="1"/>
</dbReference>
<keyword evidence="11 16" id="KW-1133">Transmembrane helix</keyword>
<dbReference type="InterPro" id="IPR003594">
    <property type="entry name" value="HATPase_dom"/>
</dbReference>
<dbReference type="PROSITE" id="PS50112">
    <property type="entry name" value="PAS"/>
    <property type="match status" value="1"/>
</dbReference>
<sequence length="1136" mass="126689">MKKSSPIVYGSVLAVVTLIIAALIFIGKINRQRQAREIDVYQQFVEFETKGLLGRFEQLRTLNHLLTSDPTILDTLGRYKKGLTPDSGAIDTIDTLLHNIAQIQHVSTAYLLDTSGTCVFSSHPSFIGHDYSFRPYFTQALTRDHAIYVAREITSHQLGIYLAHPIAAGENVLGVAVLKIDPAFFDVSPIFSFTVLPLDQNQLRVGLVTEQGVFVDILGNTLHAMETLDPEQIKQLEISRQFPVKSIQNLSFPPGTWATVKRSGFLQQSAGGQQYYLFARPLGTTGLFFVHMAESAWFHSAVQPISGFYKALLLVFAFMLVIACALIYLFDKRHRTILEQSTVLAESEDKLRLFSKAVEQSGNSIIITDSRGDIIYVNPHFTRVTGYTLAEVRGKNPRVLKSGSQDSSVHQELWQTLTRGETWKGVLHNKKKNGELYWEEATISPIFGSDGETTHYIAIKEDISDRVALTQQLREEKEKLQLIVEHAGLGIAIIIERHISWVNQAGVDLFGYDSVDEVIGKSVMLIHASEEVFQQVGRQAYKQLSQENTVFKTEIRMRKKDGSLFWAAITGKALDHKRPDQAVIWIVEDIDQRKKDEEQLKQAKREAEEANAMKSRLLANISHDIRTPLHGILGTFSLLQAQPLGKEQEKLVITGNRAAEFLLNLLNNLLDLSKIEAGQLVLDNYPFSIRELLGEVGEILAGQFSQKSVAYRYQVASSIPEILIGDALRIKQIFINLVGNSLKFTEQGSVNVSVAGEREEDGNILLTCQVRDTGIGIAADRQERLFEAFTQADNSITRQFGGSGLGLSICRELCTLMGGRIWFESREGKGTTFYFTLRCTIASDQSLDRDMVESNESAPSLPKSPLAILIVDDNEANQDILRMMLERDGHRVHIAANGLLALEKLVDSSYDLIFMDMQMPVMDGLTATRLIRECEAGLQPDKARLVDPELLGTLSRSLRHTYTPIVALTANALQDDKRRCEEAGMDSYLIKPFQREQLLHILADFAPAPAPGSGDAEQTGAGHPIPDLDVLKGFIRERYPFSEEQITTLVTTTIETISGDLELLARHAGAGEMKEIGALAHKIKGSALNMGLEYLARGLSCLEEAAAEGDSGTCQRTLRDLELWWYRFSHQLDQNR</sequence>
<protein>
    <recommendedName>
        <fullName evidence="3">histidine kinase</fullName>
        <ecNumber evidence="3">2.7.13.3</ecNumber>
    </recommendedName>
</protein>
<dbReference type="InterPro" id="IPR005467">
    <property type="entry name" value="His_kinase_dom"/>
</dbReference>
<evidence type="ECO:0000256" key="1">
    <source>
        <dbReference type="ARBA" id="ARBA00000085"/>
    </source>
</evidence>
<dbReference type="Gene3D" id="1.20.120.160">
    <property type="entry name" value="HPT domain"/>
    <property type="match status" value="1"/>
</dbReference>
<keyword evidence="6" id="KW-0808">Transferase</keyword>
<keyword evidence="4" id="KW-1003">Cell membrane</keyword>
<feature type="modified residue" description="Phosphohistidine" evidence="13">
    <location>
        <position position="1081"/>
    </location>
</feature>
<dbReference type="SMART" id="SM00091">
    <property type="entry name" value="PAS"/>
    <property type="match status" value="2"/>
</dbReference>
<feature type="transmembrane region" description="Helical" evidence="16">
    <location>
        <begin position="311"/>
        <end position="330"/>
    </location>
</feature>
<dbReference type="NCBIfam" id="TIGR00229">
    <property type="entry name" value="sensory_box"/>
    <property type="match status" value="2"/>
</dbReference>
<dbReference type="CDD" id="cd00130">
    <property type="entry name" value="PAS"/>
    <property type="match status" value="2"/>
</dbReference>
<evidence type="ECO:0000256" key="6">
    <source>
        <dbReference type="ARBA" id="ARBA00022679"/>
    </source>
</evidence>
<evidence type="ECO:0000256" key="4">
    <source>
        <dbReference type="ARBA" id="ARBA00022475"/>
    </source>
</evidence>
<dbReference type="PROSITE" id="PS50110">
    <property type="entry name" value="RESPONSE_REGULATORY"/>
    <property type="match status" value="1"/>
</dbReference>
<keyword evidence="8" id="KW-0547">Nucleotide-binding</keyword>
<dbReference type="InterPro" id="IPR036641">
    <property type="entry name" value="HPT_dom_sf"/>
</dbReference>
<evidence type="ECO:0000256" key="16">
    <source>
        <dbReference type="SAM" id="Phobius"/>
    </source>
</evidence>
<keyword evidence="23" id="KW-1185">Reference proteome</keyword>
<feature type="transmembrane region" description="Helical" evidence="16">
    <location>
        <begin position="6"/>
        <end position="26"/>
    </location>
</feature>
<keyword evidence="9" id="KW-0418">Kinase</keyword>
<dbReference type="InterPro" id="IPR003661">
    <property type="entry name" value="HisK_dim/P_dom"/>
</dbReference>
<dbReference type="InterPro" id="IPR001789">
    <property type="entry name" value="Sig_transdc_resp-reg_receiver"/>
</dbReference>
<proteinExistence type="predicted"/>
<dbReference type="InterPro" id="IPR011006">
    <property type="entry name" value="CheY-like_superfamily"/>
</dbReference>
<evidence type="ECO:0000259" key="21">
    <source>
        <dbReference type="PROSITE" id="PS50894"/>
    </source>
</evidence>
<dbReference type="SUPFAM" id="SSF103190">
    <property type="entry name" value="Sensory domain-like"/>
    <property type="match status" value="1"/>
</dbReference>
<dbReference type="SUPFAM" id="SSF47384">
    <property type="entry name" value="Homodimeric domain of signal transducing histidine kinase"/>
    <property type="match status" value="1"/>
</dbReference>
<dbReference type="RefSeq" id="WP_267928961.1">
    <property type="nucleotide sequence ID" value="NZ_AP024233.1"/>
</dbReference>
<feature type="modified residue" description="4-aspartylphosphate" evidence="14">
    <location>
        <position position="916"/>
    </location>
</feature>
<dbReference type="InterPro" id="IPR036890">
    <property type="entry name" value="HATPase_C_sf"/>
</dbReference>
<dbReference type="KEGG" id="ddu:GF1_14640"/>
<dbReference type="GO" id="GO:0005886">
    <property type="term" value="C:plasma membrane"/>
    <property type="evidence" value="ECO:0007669"/>
    <property type="project" value="UniProtKB-SubCell"/>
</dbReference>
<dbReference type="Pfam" id="PF01627">
    <property type="entry name" value="Hpt"/>
    <property type="match status" value="1"/>
</dbReference>
<evidence type="ECO:0000256" key="14">
    <source>
        <dbReference type="PROSITE-ProRule" id="PRU00169"/>
    </source>
</evidence>
<evidence type="ECO:0000313" key="23">
    <source>
        <dbReference type="Proteomes" id="UP001063350"/>
    </source>
</evidence>
<feature type="domain" description="Response regulatory" evidence="18">
    <location>
        <begin position="867"/>
        <end position="1006"/>
    </location>
</feature>
<feature type="domain" description="PAC" evidence="20">
    <location>
        <begin position="551"/>
        <end position="602"/>
    </location>
</feature>
<dbReference type="Gene3D" id="3.30.450.20">
    <property type="entry name" value="PAS domain"/>
    <property type="match status" value="3"/>
</dbReference>
<evidence type="ECO:0000256" key="7">
    <source>
        <dbReference type="ARBA" id="ARBA00022692"/>
    </source>
</evidence>
<dbReference type="CDD" id="cd12914">
    <property type="entry name" value="PDC1_DGC_like"/>
    <property type="match status" value="1"/>
</dbReference>
<dbReference type="GO" id="GO:0000155">
    <property type="term" value="F:phosphorelay sensor kinase activity"/>
    <property type="evidence" value="ECO:0007669"/>
    <property type="project" value="InterPro"/>
</dbReference>
<evidence type="ECO:0000256" key="15">
    <source>
        <dbReference type="SAM" id="Coils"/>
    </source>
</evidence>
<evidence type="ECO:0000256" key="2">
    <source>
        <dbReference type="ARBA" id="ARBA00004651"/>
    </source>
</evidence>
<dbReference type="PRINTS" id="PR00344">
    <property type="entry name" value="BCTRLSENSOR"/>
</dbReference>
<organism evidence="22 23">
    <name type="scientific">Desulfolithobacter dissulfuricans</name>
    <dbReference type="NCBI Taxonomy" id="2795293"/>
    <lineage>
        <taxon>Bacteria</taxon>
        <taxon>Pseudomonadati</taxon>
        <taxon>Thermodesulfobacteriota</taxon>
        <taxon>Desulfobulbia</taxon>
        <taxon>Desulfobulbales</taxon>
        <taxon>Desulfobulbaceae</taxon>
        <taxon>Desulfolithobacter</taxon>
    </lineage>
</organism>
<evidence type="ECO:0000256" key="8">
    <source>
        <dbReference type="ARBA" id="ARBA00022741"/>
    </source>
</evidence>
<feature type="domain" description="PAC" evidence="20">
    <location>
        <begin position="421"/>
        <end position="475"/>
    </location>
</feature>
<evidence type="ECO:0000256" key="12">
    <source>
        <dbReference type="ARBA" id="ARBA00023012"/>
    </source>
</evidence>
<name>A0A915XKE2_9BACT</name>
<feature type="domain" description="Histidine kinase" evidence="17">
    <location>
        <begin position="620"/>
        <end position="841"/>
    </location>
</feature>
<evidence type="ECO:0000259" key="18">
    <source>
        <dbReference type="PROSITE" id="PS50110"/>
    </source>
</evidence>
<dbReference type="CDD" id="cd17546">
    <property type="entry name" value="REC_hyHK_CKI1_RcsC-like"/>
    <property type="match status" value="1"/>
</dbReference>
<dbReference type="SMART" id="SM00387">
    <property type="entry name" value="HATPase_c"/>
    <property type="match status" value="1"/>
</dbReference>
<comment type="catalytic activity">
    <reaction evidence="1">
        <text>ATP + protein L-histidine = ADP + protein N-phospho-L-histidine.</text>
        <dbReference type="EC" id="2.7.13.3"/>
    </reaction>
</comment>
<dbReference type="InterPro" id="IPR036097">
    <property type="entry name" value="HisK_dim/P_sf"/>
</dbReference>
<evidence type="ECO:0000259" key="17">
    <source>
        <dbReference type="PROSITE" id="PS50109"/>
    </source>
</evidence>
<evidence type="ECO:0000313" key="22">
    <source>
        <dbReference type="EMBL" id="BCO09088.1"/>
    </source>
</evidence>
<feature type="domain" description="PAS" evidence="19">
    <location>
        <begin position="350"/>
        <end position="396"/>
    </location>
</feature>
<dbReference type="InterPro" id="IPR008207">
    <property type="entry name" value="Sig_transdc_His_kin_Hpt_dom"/>
</dbReference>
<dbReference type="Proteomes" id="UP001063350">
    <property type="component" value="Chromosome"/>
</dbReference>
<feature type="coiled-coil region" evidence="15">
    <location>
        <begin position="586"/>
        <end position="620"/>
    </location>
</feature>
<dbReference type="InterPro" id="IPR004358">
    <property type="entry name" value="Sig_transdc_His_kin-like_C"/>
</dbReference>
<evidence type="ECO:0000256" key="3">
    <source>
        <dbReference type="ARBA" id="ARBA00012438"/>
    </source>
</evidence>
<keyword evidence="16" id="KW-0472">Membrane</keyword>
<dbReference type="SUPFAM" id="SSF47226">
    <property type="entry name" value="Histidine-containing phosphotransfer domain, HPT domain"/>
    <property type="match status" value="1"/>
</dbReference>
<evidence type="ECO:0000256" key="10">
    <source>
        <dbReference type="ARBA" id="ARBA00022840"/>
    </source>
</evidence>
<dbReference type="SMART" id="SM00388">
    <property type="entry name" value="HisKA"/>
    <property type="match status" value="1"/>
</dbReference>
<dbReference type="PROSITE" id="PS50894">
    <property type="entry name" value="HPT"/>
    <property type="match status" value="1"/>
</dbReference>
<keyword evidence="15" id="KW-0175">Coiled coil</keyword>
<dbReference type="CDD" id="cd00082">
    <property type="entry name" value="HisKA"/>
    <property type="match status" value="1"/>
</dbReference>
<dbReference type="AlphaFoldDB" id="A0A915XKE2"/>
<evidence type="ECO:0000256" key="5">
    <source>
        <dbReference type="ARBA" id="ARBA00022553"/>
    </source>
</evidence>
<dbReference type="SMART" id="SM00448">
    <property type="entry name" value="REC"/>
    <property type="match status" value="1"/>
</dbReference>
<dbReference type="InterPro" id="IPR001610">
    <property type="entry name" value="PAC"/>
</dbReference>
<dbReference type="EMBL" id="AP024233">
    <property type="protein sequence ID" value="BCO09088.1"/>
    <property type="molecule type" value="Genomic_DNA"/>
</dbReference>
<dbReference type="EC" id="2.7.13.3" evidence="3"/>
<reference evidence="22" key="1">
    <citation type="submission" date="2020-12" db="EMBL/GenBank/DDBJ databases">
        <title>Desulfobium dissulfuricans gen. nov., sp. nov., a novel mesophilic, sulfate-reducing bacterium isolated from a deep-sea hydrothermal vent.</title>
        <authorList>
            <person name="Hashimoto Y."/>
            <person name="Tame A."/>
            <person name="Sawayama S."/>
            <person name="Miyazaki J."/>
            <person name="Takai K."/>
            <person name="Nakagawa S."/>
        </authorList>
    </citation>
    <scope>NUCLEOTIDE SEQUENCE</scope>
    <source>
        <strain evidence="22">GF1</strain>
    </source>
</reference>
<dbReference type="Gene3D" id="3.40.50.2300">
    <property type="match status" value="1"/>
</dbReference>
<dbReference type="Pfam" id="PF00072">
    <property type="entry name" value="Response_reg"/>
    <property type="match status" value="1"/>
</dbReference>
<dbReference type="PANTHER" id="PTHR45339:SF5">
    <property type="entry name" value="HISTIDINE KINASE"/>
    <property type="match status" value="1"/>
</dbReference>